<dbReference type="GO" id="GO:0005737">
    <property type="term" value="C:cytoplasm"/>
    <property type="evidence" value="ECO:0007669"/>
    <property type="project" value="UniProtKB-SubCell"/>
</dbReference>
<dbReference type="InterPro" id="IPR002151">
    <property type="entry name" value="Kinesin_light"/>
</dbReference>
<gene>
    <name evidence="5" type="ORF">BC936DRAFT_148576</name>
</gene>
<dbReference type="GO" id="GO:0007018">
    <property type="term" value="P:microtubule-based movement"/>
    <property type="evidence" value="ECO:0007669"/>
    <property type="project" value="TreeGrafter"/>
</dbReference>
<sequence>MAKLYKVRANIETRAPRHSITSEQFGKYNEIESLYQQILAICKKALGPEHSDTVLFAVFYKGQGKYNEAKSLYQWTLEIHEKALDPEHSDIASSLNNLTELYQSQSKHNKAEPLF</sequence>
<dbReference type="Gene3D" id="1.25.40.10">
    <property type="entry name" value="Tetratricopeptide repeat domain"/>
    <property type="match status" value="1"/>
</dbReference>
<dbReference type="GO" id="GO:0005871">
    <property type="term" value="C:kinesin complex"/>
    <property type="evidence" value="ECO:0007669"/>
    <property type="project" value="InterPro"/>
</dbReference>
<dbReference type="PANTHER" id="PTHR45783:SF3">
    <property type="entry name" value="KINESIN LIGHT CHAIN"/>
    <property type="match status" value="1"/>
</dbReference>
<evidence type="ECO:0000256" key="4">
    <source>
        <dbReference type="ARBA" id="ARBA00022803"/>
    </source>
</evidence>
<comment type="caution">
    <text evidence="5">The sequence shown here is derived from an EMBL/GenBank/DDBJ whole genome shotgun (WGS) entry which is preliminary data.</text>
</comment>
<name>A0A433D2Q7_9FUNG</name>
<keyword evidence="4" id="KW-0802">TPR repeat</keyword>
<dbReference type="AlphaFoldDB" id="A0A433D2Q7"/>
<dbReference type="GO" id="GO:0019894">
    <property type="term" value="F:kinesin binding"/>
    <property type="evidence" value="ECO:0007669"/>
    <property type="project" value="TreeGrafter"/>
</dbReference>
<dbReference type="InterPro" id="IPR011990">
    <property type="entry name" value="TPR-like_helical_dom_sf"/>
</dbReference>
<keyword evidence="3" id="KW-0677">Repeat</keyword>
<keyword evidence="2" id="KW-0963">Cytoplasm</keyword>
<reference evidence="5 6" key="1">
    <citation type="journal article" date="2018" name="New Phytol.">
        <title>Phylogenomics of Endogonaceae and evolution of mycorrhizas within Mucoromycota.</title>
        <authorList>
            <person name="Chang Y."/>
            <person name="Desiro A."/>
            <person name="Na H."/>
            <person name="Sandor L."/>
            <person name="Lipzen A."/>
            <person name="Clum A."/>
            <person name="Barry K."/>
            <person name="Grigoriev I.V."/>
            <person name="Martin F.M."/>
            <person name="Stajich J.E."/>
            <person name="Smith M.E."/>
            <person name="Bonito G."/>
            <person name="Spatafora J.W."/>
        </authorList>
    </citation>
    <scope>NUCLEOTIDE SEQUENCE [LARGE SCALE GENOMIC DNA]</scope>
    <source>
        <strain evidence="5 6">GMNB39</strain>
    </source>
</reference>
<dbReference type="SUPFAM" id="SSF48452">
    <property type="entry name" value="TPR-like"/>
    <property type="match status" value="1"/>
</dbReference>
<dbReference type="OrthoDB" id="626167at2759"/>
<evidence type="ECO:0000256" key="2">
    <source>
        <dbReference type="ARBA" id="ARBA00022490"/>
    </source>
</evidence>
<evidence type="ECO:0008006" key="7">
    <source>
        <dbReference type="Google" id="ProtNLM"/>
    </source>
</evidence>
<comment type="subcellular location">
    <subcellularLocation>
        <location evidence="1">Cytoplasm</location>
    </subcellularLocation>
</comment>
<protein>
    <recommendedName>
        <fullName evidence="7">Tetratricopeptide repeat-domain-containing protein</fullName>
    </recommendedName>
</protein>
<evidence type="ECO:0000256" key="3">
    <source>
        <dbReference type="ARBA" id="ARBA00022737"/>
    </source>
</evidence>
<accession>A0A433D2Q7</accession>
<dbReference type="Pfam" id="PF13374">
    <property type="entry name" value="TPR_10"/>
    <property type="match status" value="1"/>
</dbReference>
<organism evidence="5 6">
    <name type="scientific">Jimgerdemannia flammicorona</name>
    <dbReference type="NCBI Taxonomy" id="994334"/>
    <lineage>
        <taxon>Eukaryota</taxon>
        <taxon>Fungi</taxon>
        <taxon>Fungi incertae sedis</taxon>
        <taxon>Mucoromycota</taxon>
        <taxon>Mucoromycotina</taxon>
        <taxon>Endogonomycetes</taxon>
        <taxon>Endogonales</taxon>
        <taxon>Endogonaceae</taxon>
        <taxon>Jimgerdemannia</taxon>
    </lineage>
</organism>
<dbReference type="PANTHER" id="PTHR45783">
    <property type="entry name" value="KINESIN LIGHT CHAIN"/>
    <property type="match status" value="1"/>
</dbReference>
<dbReference type="EMBL" id="RBNI01007744">
    <property type="protein sequence ID" value="RUP45130.1"/>
    <property type="molecule type" value="Genomic_DNA"/>
</dbReference>
<dbReference type="Pfam" id="PF13424">
    <property type="entry name" value="TPR_12"/>
    <property type="match status" value="1"/>
</dbReference>
<keyword evidence="6" id="KW-1185">Reference proteome</keyword>
<evidence type="ECO:0000313" key="5">
    <source>
        <dbReference type="EMBL" id="RUP45130.1"/>
    </source>
</evidence>
<evidence type="ECO:0000256" key="1">
    <source>
        <dbReference type="ARBA" id="ARBA00004496"/>
    </source>
</evidence>
<proteinExistence type="predicted"/>
<dbReference type="Proteomes" id="UP000268093">
    <property type="component" value="Unassembled WGS sequence"/>
</dbReference>
<evidence type="ECO:0000313" key="6">
    <source>
        <dbReference type="Proteomes" id="UP000268093"/>
    </source>
</evidence>